<dbReference type="AlphaFoldDB" id="A0A0C9WIH9"/>
<dbReference type="EMBL" id="KN838872">
    <property type="protein sequence ID" value="KIJ92974.1"/>
    <property type="molecule type" value="Genomic_DNA"/>
</dbReference>
<keyword evidence="2" id="KW-1185">Reference proteome</keyword>
<name>A0A0C9WIH9_9AGAR</name>
<reference evidence="1 2" key="1">
    <citation type="submission" date="2014-04" db="EMBL/GenBank/DDBJ databases">
        <authorList>
            <consortium name="DOE Joint Genome Institute"/>
            <person name="Kuo A."/>
            <person name="Kohler A."/>
            <person name="Nagy L.G."/>
            <person name="Floudas D."/>
            <person name="Copeland A."/>
            <person name="Barry K.W."/>
            <person name="Cichocki N."/>
            <person name="Veneault-Fourrey C."/>
            <person name="LaButti K."/>
            <person name="Lindquist E.A."/>
            <person name="Lipzen A."/>
            <person name="Lundell T."/>
            <person name="Morin E."/>
            <person name="Murat C."/>
            <person name="Sun H."/>
            <person name="Tunlid A."/>
            <person name="Henrissat B."/>
            <person name="Grigoriev I.V."/>
            <person name="Hibbett D.S."/>
            <person name="Martin F."/>
            <person name="Nordberg H.P."/>
            <person name="Cantor M.N."/>
            <person name="Hua S.X."/>
        </authorList>
    </citation>
    <scope>NUCLEOTIDE SEQUENCE [LARGE SCALE GENOMIC DNA]</scope>
    <source>
        <strain evidence="1 2">LaAM-08-1</strain>
    </source>
</reference>
<reference evidence="2" key="2">
    <citation type="submission" date="2015-01" db="EMBL/GenBank/DDBJ databases">
        <title>Evolutionary Origins and Diversification of the Mycorrhizal Mutualists.</title>
        <authorList>
            <consortium name="DOE Joint Genome Institute"/>
            <consortium name="Mycorrhizal Genomics Consortium"/>
            <person name="Kohler A."/>
            <person name="Kuo A."/>
            <person name="Nagy L.G."/>
            <person name="Floudas D."/>
            <person name="Copeland A."/>
            <person name="Barry K.W."/>
            <person name="Cichocki N."/>
            <person name="Veneault-Fourrey C."/>
            <person name="LaButti K."/>
            <person name="Lindquist E.A."/>
            <person name="Lipzen A."/>
            <person name="Lundell T."/>
            <person name="Morin E."/>
            <person name="Murat C."/>
            <person name="Riley R."/>
            <person name="Ohm R."/>
            <person name="Sun H."/>
            <person name="Tunlid A."/>
            <person name="Henrissat B."/>
            <person name="Grigoriev I.V."/>
            <person name="Hibbett D.S."/>
            <person name="Martin F."/>
        </authorList>
    </citation>
    <scope>NUCLEOTIDE SEQUENCE [LARGE SCALE GENOMIC DNA]</scope>
    <source>
        <strain evidence="2">LaAM-08-1</strain>
    </source>
</reference>
<sequence length="62" mass="6436">MAAPSLEETSSRPPNTLTNVATTAATLRSLQLAPSSIAETGGIRDTDVEEVSPLVIENDIPS</sequence>
<proteinExistence type="predicted"/>
<dbReference type="HOGENOM" id="CLU_2904536_0_0_1"/>
<dbReference type="Proteomes" id="UP000054477">
    <property type="component" value="Unassembled WGS sequence"/>
</dbReference>
<gene>
    <name evidence="1" type="ORF">K443DRAFT_684867</name>
</gene>
<evidence type="ECO:0000313" key="2">
    <source>
        <dbReference type="Proteomes" id="UP000054477"/>
    </source>
</evidence>
<evidence type="ECO:0000313" key="1">
    <source>
        <dbReference type="EMBL" id="KIJ92974.1"/>
    </source>
</evidence>
<organism evidence="1 2">
    <name type="scientific">Laccaria amethystina LaAM-08-1</name>
    <dbReference type="NCBI Taxonomy" id="1095629"/>
    <lineage>
        <taxon>Eukaryota</taxon>
        <taxon>Fungi</taxon>
        <taxon>Dikarya</taxon>
        <taxon>Basidiomycota</taxon>
        <taxon>Agaricomycotina</taxon>
        <taxon>Agaricomycetes</taxon>
        <taxon>Agaricomycetidae</taxon>
        <taxon>Agaricales</taxon>
        <taxon>Agaricineae</taxon>
        <taxon>Hydnangiaceae</taxon>
        <taxon>Laccaria</taxon>
    </lineage>
</organism>
<accession>A0A0C9WIH9</accession>
<protein>
    <submittedName>
        <fullName evidence="1">Uncharacterized protein</fullName>
    </submittedName>
</protein>